<organism evidence="2 3">
    <name type="scientific">Ectocarpus siliculosus</name>
    <name type="common">Brown alga</name>
    <name type="synonym">Conferva siliculosa</name>
    <dbReference type="NCBI Taxonomy" id="2880"/>
    <lineage>
        <taxon>Eukaryota</taxon>
        <taxon>Sar</taxon>
        <taxon>Stramenopiles</taxon>
        <taxon>Ochrophyta</taxon>
        <taxon>PX clade</taxon>
        <taxon>Phaeophyceae</taxon>
        <taxon>Ectocarpales</taxon>
        <taxon>Ectocarpaceae</taxon>
        <taxon>Ectocarpus</taxon>
    </lineage>
</organism>
<dbReference type="InParanoid" id="D8LFE2"/>
<evidence type="ECO:0000259" key="1">
    <source>
        <dbReference type="PROSITE" id="PS50255"/>
    </source>
</evidence>
<evidence type="ECO:0000313" key="3">
    <source>
        <dbReference type="Proteomes" id="UP000002630"/>
    </source>
</evidence>
<keyword evidence="3" id="KW-1185">Reference proteome</keyword>
<dbReference type="EMBL" id="FN648054">
    <property type="protein sequence ID" value="CBN75602.1"/>
    <property type="molecule type" value="Genomic_DNA"/>
</dbReference>
<proteinExistence type="predicted"/>
<dbReference type="Proteomes" id="UP000002630">
    <property type="component" value="Linkage Group LG18"/>
</dbReference>
<accession>D8LFE2</accession>
<dbReference type="OrthoDB" id="260519at2759"/>
<sequence length="55" mass="6037">MYSLAEFNEKVLNSQSWLFVDSAILDVSEFAARHPGGRRLILNALGTDVTAEILG</sequence>
<gene>
    <name evidence="2" type="ORF">Esi_0148_0048</name>
</gene>
<name>D8LFE2_ECTSI</name>
<feature type="domain" description="Cytochrome b5 heme-binding" evidence="1">
    <location>
        <begin position="1"/>
        <end position="55"/>
    </location>
</feature>
<protein>
    <recommendedName>
        <fullName evidence="1">Cytochrome b5 heme-binding domain-containing protein</fullName>
    </recommendedName>
</protein>
<dbReference type="SUPFAM" id="SSF55856">
    <property type="entry name" value="Cytochrome b5-like heme/steroid binding domain"/>
    <property type="match status" value="1"/>
</dbReference>
<dbReference type="InterPro" id="IPR036400">
    <property type="entry name" value="Cyt_B5-like_heme/steroid_sf"/>
</dbReference>
<dbReference type="AlphaFoldDB" id="D8LFE2"/>
<dbReference type="InterPro" id="IPR001199">
    <property type="entry name" value="Cyt_B5-like_heme/steroid-bd"/>
</dbReference>
<dbReference type="EMBL" id="FN649743">
    <property type="protein sequence ID" value="CBN75602.1"/>
    <property type="molecule type" value="Genomic_DNA"/>
</dbReference>
<dbReference type="PROSITE" id="PS50255">
    <property type="entry name" value="CYTOCHROME_B5_2"/>
    <property type="match status" value="1"/>
</dbReference>
<dbReference type="Pfam" id="PF00173">
    <property type="entry name" value="Cyt-b5"/>
    <property type="match status" value="1"/>
</dbReference>
<reference evidence="2 3" key="1">
    <citation type="journal article" date="2010" name="Nature">
        <title>The Ectocarpus genome and the independent evolution of multicellularity in brown algae.</title>
        <authorList>
            <person name="Cock J.M."/>
            <person name="Sterck L."/>
            <person name="Rouze P."/>
            <person name="Scornet D."/>
            <person name="Allen A.E."/>
            <person name="Amoutzias G."/>
            <person name="Anthouard V."/>
            <person name="Artiguenave F."/>
            <person name="Aury J.M."/>
            <person name="Badger J.H."/>
            <person name="Beszteri B."/>
            <person name="Billiau K."/>
            <person name="Bonnet E."/>
            <person name="Bothwell J.H."/>
            <person name="Bowler C."/>
            <person name="Boyen C."/>
            <person name="Brownlee C."/>
            <person name="Carrano C.J."/>
            <person name="Charrier B."/>
            <person name="Cho G.Y."/>
            <person name="Coelho S.M."/>
            <person name="Collen J."/>
            <person name="Corre E."/>
            <person name="Da Silva C."/>
            <person name="Delage L."/>
            <person name="Delaroque N."/>
            <person name="Dittami S.M."/>
            <person name="Doulbeau S."/>
            <person name="Elias M."/>
            <person name="Farnham G."/>
            <person name="Gachon C.M."/>
            <person name="Gschloessl B."/>
            <person name="Heesch S."/>
            <person name="Jabbari K."/>
            <person name="Jubin C."/>
            <person name="Kawai H."/>
            <person name="Kimura K."/>
            <person name="Kloareg B."/>
            <person name="Kupper F.C."/>
            <person name="Lang D."/>
            <person name="Le Bail A."/>
            <person name="Leblanc C."/>
            <person name="Lerouge P."/>
            <person name="Lohr M."/>
            <person name="Lopez P.J."/>
            <person name="Martens C."/>
            <person name="Maumus F."/>
            <person name="Michel G."/>
            <person name="Miranda-Saavedra D."/>
            <person name="Morales J."/>
            <person name="Moreau H."/>
            <person name="Motomura T."/>
            <person name="Nagasato C."/>
            <person name="Napoli C.A."/>
            <person name="Nelson D.R."/>
            <person name="Nyvall-Collen P."/>
            <person name="Peters A.F."/>
            <person name="Pommier C."/>
            <person name="Potin P."/>
            <person name="Poulain J."/>
            <person name="Quesneville H."/>
            <person name="Read B."/>
            <person name="Rensing S.A."/>
            <person name="Ritter A."/>
            <person name="Rousvoal S."/>
            <person name="Samanta M."/>
            <person name="Samson G."/>
            <person name="Schroeder D.C."/>
            <person name="Segurens B."/>
            <person name="Strittmatter M."/>
            <person name="Tonon T."/>
            <person name="Tregear J.W."/>
            <person name="Valentin K."/>
            <person name="von Dassow P."/>
            <person name="Yamagishi T."/>
            <person name="Van de Peer Y."/>
            <person name="Wincker P."/>
        </authorList>
    </citation>
    <scope>NUCLEOTIDE SEQUENCE [LARGE SCALE GENOMIC DNA]</scope>
    <source>
        <strain evidence="3">Ec32 / CCAP1310/4</strain>
    </source>
</reference>
<dbReference type="Gene3D" id="3.10.120.10">
    <property type="entry name" value="Cytochrome b5-like heme/steroid binding domain"/>
    <property type="match status" value="1"/>
</dbReference>
<evidence type="ECO:0000313" key="2">
    <source>
        <dbReference type="EMBL" id="CBN75602.1"/>
    </source>
</evidence>